<dbReference type="SUPFAM" id="SSF52540">
    <property type="entry name" value="P-loop containing nucleoside triphosphate hydrolases"/>
    <property type="match status" value="1"/>
</dbReference>
<evidence type="ECO:0000313" key="2">
    <source>
        <dbReference type="Proteomes" id="UP000269721"/>
    </source>
</evidence>
<accession>A0A4P9VVN2</accession>
<sequence length="301" mass="33935">MRAQSAPTGSLVNMDAALRFSNGLDKWFGNSSIIFIGDFLLIVSMHSHAAELPWHAREGAHKQQNVIHHFRSIPEATELTEVHRQQDPEFIQLLEHLRERTLTKKDKASISNLQRDPAKLTRGAWRSRALIFAHHNNHTIIHFLPRDEYVVNKSTYIPMFPPAGLLLCAESLQMIDEYLCRRPDKLSNLPNSTFVLTPSTTMFHLKTNSPRGTTTTITIRRTGFQNIPSLAITVNKAQGLTVQQAILDLSIPRGPFESNSIYVMNSRTFTPDGIAILPNFDPKILSLPPPKEVDILVALKH</sequence>
<dbReference type="Proteomes" id="UP000269721">
    <property type="component" value="Unassembled WGS sequence"/>
</dbReference>
<dbReference type="InterPro" id="IPR051055">
    <property type="entry name" value="PIF1_helicase"/>
</dbReference>
<organism evidence="1 2">
    <name type="scientific">Blyttiomyces helicus</name>
    <dbReference type="NCBI Taxonomy" id="388810"/>
    <lineage>
        <taxon>Eukaryota</taxon>
        <taxon>Fungi</taxon>
        <taxon>Fungi incertae sedis</taxon>
        <taxon>Chytridiomycota</taxon>
        <taxon>Chytridiomycota incertae sedis</taxon>
        <taxon>Chytridiomycetes</taxon>
        <taxon>Chytridiomycetes incertae sedis</taxon>
        <taxon>Blyttiomyces</taxon>
    </lineage>
</organism>
<evidence type="ECO:0000313" key="1">
    <source>
        <dbReference type="EMBL" id="RKO83719.1"/>
    </source>
</evidence>
<dbReference type="PANTHER" id="PTHR47642">
    <property type="entry name" value="ATP-DEPENDENT DNA HELICASE"/>
    <property type="match status" value="1"/>
</dbReference>
<dbReference type="PANTHER" id="PTHR47642:SF7">
    <property type="entry name" value="ATP-DEPENDENT DNA HELICASE PIF1"/>
    <property type="match status" value="1"/>
</dbReference>
<dbReference type="AlphaFoldDB" id="A0A4P9VVN2"/>
<name>A0A4P9VVN2_9FUNG</name>
<evidence type="ECO:0008006" key="3">
    <source>
        <dbReference type="Google" id="ProtNLM"/>
    </source>
</evidence>
<reference evidence="2" key="1">
    <citation type="journal article" date="2018" name="Nat. Microbiol.">
        <title>Leveraging single-cell genomics to expand the fungal tree of life.</title>
        <authorList>
            <person name="Ahrendt S.R."/>
            <person name="Quandt C.A."/>
            <person name="Ciobanu D."/>
            <person name="Clum A."/>
            <person name="Salamov A."/>
            <person name="Andreopoulos B."/>
            <person name="Cheng J.F."/>
            <person name="Woyke T."/>
            <person name="Pelin A."/>
            <person name="Henrissat B."/>
            <person name="Reynolds N.K."/>
            <person name="Benny G.L."/>
            <person name="Smith M.E."/>
            <person name="James T.Y."/>
            <person name="Grigoriev I.V."/>
        </authorList>
    </citation>
    <scope>NUCLEOTIDE SEQUENCE [LARGE SCALE GENOMIC DNA]</scope>
</reference>
<dbReference type="InterPro" id="IPR027417">
    <property type="entry name" value="P-loop_NTPase"/>
</dbReference>
<protein>
    <recommendedName>
        <fullName evidence="3">DNA helicase</fullName>
    </recommendedName>
</protein>
<proteinExistence type="predicted"/>
<dbReference type="OrthoDB" id="2986975at2759"/>
<keyword evidence="2" id="KW-1185">Reference proteome</keyword>
<dbReference type="EMBL" id="ML000916">
    <property type="protein sequence ID" value="RKO83719.1"/>
    <property type="molecule type" value="Genomic_DNA"/>
</dbReference>
<gene>
    <name evidence="1" type="ORF">BDK51DRAFT_46528</name>
</gene>